<evidence type="ECO:0000313" key="1">
    <source>
        <dbReference type="EMBL" id="KAF1962453.1"/>
    </source>
</evidence>
<proteinExistence type="predicted"/>
<reference evidence="1" key="1">
    <citation type="journal article" date="2020" name="Stud. Mycol.">
        <title>101 Dothideomycetes genomes: a test case for predicting lifestyles and emergence of pathogens.</title>
        <authorList>
            <person name="Haridas S."/>
            <person name="Albert R."/>
            <person name="Binder M."/>
            <person name="Bloem J."/>
            <person name="Labutti K."/>
            <person name="Salamov A."/>
            <person name="Andreopoulos B."/>
            <person name="Baker S."/>
            <person name="Barry K."/>
            <person name="Bills G."/>
            <person name="Bluhm B."/>
            <person name="Cannon C."/>
            <person name="Castanera R."/>
            <person name="Culley D."/>
            <person name="Daum C."/>
            <person name="Ezra D."/>
            <person name="Gonzalez J."/>
            <person name="Henrissat B."/>
            <person name="Kuo A."/>
            <person name="Liang C."/>
            <person name="Lipzen A."/>
            <person name="Lutzoni F."/>
            <person name="Magnuson J."/>
            <person name="Mondo S."/>
            <person name="Nolan M."/>
            <person name="Ohm R."/>
            <person name="Pangilinan J."/>
            <person name="Park H.-J."/>
            <person name="Ramirez L."/>
            <person name="Alfaro M."/>
            <person name="Sun H."/>
            <person name="Tritt A."/>
            <person name="Yoshinaga Y."/>
            <person name="Zwiers L.-H."/>
            <person name="Turgeon B."/>
            <person name="Goodwin S."/>
            <person name="Spatafora J."/>
            <person name="Crous P."/>
            <person name="Grigoriev I."/>
        </authorList>
    </citation>
    <scope>NUCLEOTIDE SEQUENCE</scope>
    <source>
        <strain evidence="1">CBS 675.92</strain>
    </source>
</reference>
<dbReference type="Proteomes" id="UP000800035">
    <property type="component" value="Unassembled WGS sequence"/>
</dbReference>
<accession>A0A6A5UBB1</accession>
<dbReference type="EMBL" id="ML976979">
    <property type="protein sequence ID" value="KAF1962453.1"/>
    <property type="molecule type" value="Genomic_DNA"/>
</dbReference>
<dbReference type="AlphaFoldDB" id="A0A6A5UBB1"/>
<keyword evidence="2" id="KW-1185">Reference proteome</keyword>
<evidence type="ECO:0000313" key="2">
    <source>
        <dbReference type="Proteomes" id="UP000800035"/>
    </source>
</evidence>
<name>A0A6A5UBB1_9PLEO</name>
<protein>
    <submittedName>
        <fullName evidence="1">Uncharacterized protein</fullName>
    </submittedName>
</protein>
<sequence>MPTIQEAQRTIQACHGYIGNHVHADEIVQALKDYFTHLRSNTNDEVVWKPPYKCFTAIKLKEYECRGGKIPSAAGPVQAANIPIPASREDVLSKIDEHGKALRNYTRDEYFGRPVPWVLPFQGIMTAMSRRCESLDSAIVTIATAIPISDSETLKKLLTSTKDLMCEQEKDRDAWRIREDPNVIVGNLLLKAGYGLSGPVADVNWMNLFRDGWEGHVKGFDKSRQSLEYREYILFALMDLFLLSDGRGIFCVRP</sequence>
<organism evidence="1 2">
    <name type="scientific">Byssothecium circinans</name>
    <dbReference type="NCBI Taxonomy" id="147558"/>
    <lineage>
        <taxon>Eukaryota</taxon>
        <taxon>Fungi</taxon>
        <taxon>Dikarya</taxon>
        <taxon>Ascomycota</taxon>
        <taxon>Pezizomycotina</taxon>
        <taxon>Dothideomycetes</taxon>
        <taxon>Pleosporomycetidae</taxon>
        <taxon>Pleosporales</taxon>
        <taxon>Massarineae</taxon>
        <taxon>Massarinaceae</taxon>
        <taxon>Byssothecium</taxon>
    </lineage>
</organism>
<gene>
    <name evidence="1" type="ORF">CC80DRAFT_570348</name>
</gene>